<dbReference type="InterPro" id="IPR013113">
    <property type="entry name" value="SIP_FAD-bd"/>
</dbReference>
<protein>
    <submittedName>
        <fullName evidence="4">NADPH-dependent ferric siderophore reductase, contains FAD-binding and SIP domains</fullName>
    </submittedName>
</protein>
<dbReference type="Pfam" id="PF04954">
    <property type="entry name" value="SIP"/>
    <property type="match status" value="1"/>
</dbReference>
<dbReference type="CDD" id="cd06193">
    <property type="entry name" value="siderophore_interacting"/>
    <property type="match status" value="1"/>
</dbReference>
<evidence type="ECO:0000313" key="4">
    <source>
        <dbReference type="EMBL" id="SFJ06072.1"/>
    </source>
</evidence>
<gene>
    <name evidence="4" type="ORF">SAMN04487893_10317</name>
</gene>
<dbReference type="InterPro" id="IPR039374">
    <property type="entry name" value="SIP_fam"/>
</dbReference>
<reference evidence="5" key="1">
    <citation type="submission" date="2016-10" db="EMBL/GenBank/DDBJ databases">
        <authorList>
            <person name="Varghese N."/>
            <person name="Submissions S."/>
        </authorList>
    </citation>
    <scope>NUCLEOTIDE SEQUENCE [LARGE SCALE GENOMIC DNA]</scope>
    <source>
        <strain evidence="5">DSM 26542</strain>
    </source>
</reference>
<proteinExistence type="inferred from homology"/>
<evidence type="ECO:0000256" key="1">
    <source>
        <dbReference type="ARBA" id="ARBA00035644"/>
    </source>
</evidence>
<dbReference type="Gene3D" id="2.40.30.10">
    <property type="entry name" value="Translation factors"/>
    <property type="match status" value="1"/>
</dbReference>
<dbReference type="Proteomes" id="UP000243887">
    <property type="component" value="Unassembled WGS sequence"/>
</dbReference>
<evidence type="ECO:0000259" key="2">
    <source>
        <dbReference type="Pfam" id="PF04954"/>
    </source>
</evidence>
<evidence type="ECO:0000313" key="5">
    <source>
        <dbReference type="Proteomes" id="UP000243887"/>
    </source>
</evidence>
<dbReference type="Pfam" id="PF08021">
    <property type="entry name" value="FAD_binding_9"/>
    <property type="match status" value="1"/>
</dbReference>
<feature type="domain" description="SIP-like Rossmann fold" evidence="2">
    <location>
        <begin position="136"/>
        <end position="253"/>
    </location>
</feature>
<dbReference type="EMBL" id="FORU01000003">
    <property type="protein sequence ID" value="SFJ06072.1"/>
    <property type="molecule type" value="Genomic_DNA"/>
</dbReference>
<dbReference type="Gene3D" id="3.40.50.80">
    <property type="entry name" value="Nucleotide-binding domain of ferredoxin-NADP reductase (FNR) module"/>
    <property type="match status" value="1"/>
</dbReference>
<dbReference type="InterPro" id="IPR007037">
    <property type="entry name" value="SIP_rossman_dom"/>
</dbReference>
<dbReference type="PANTHER" id="PTHR30157">
    <property type="entry name" value="FERRIC REDUCTASE, NADPH-DEPENDENT"/>
    <property type="match status" value="1"/>
</dbReference>
<accession>A0A1I3NA53</accession>
<keyword evidence="5" id="KW-1185">Reference proteome</keyword>
<evidence type="ECO:0000259" key="3">
    <source>
        <dbReference type="Pfam" id="PF08021"/>
    </source>
</evidence>
<dbReference type="STRING" id="1150112.SAMN04487893_10317"/>
<dbReference type="OrthoDB" id="9814826at2"/>
<organism evidence="4 5">
    <name type="scientific">Myroides guanonis</name>
    <dbReference type="NCBI Taxonomy" id="1150112"/>
    <lineage>
        <taxon>Bacteria</taxon>
        <taxon>Pseudomonadati</taxon>
        <taxon>Bacteroidota</taxon>
        <taxon>Flavobacteriia</taxon>
        <taxon>Flavobacteriales</taxon>
        <taxon>Flavobacteriaceae</taxon>
        <taxon>Myroides</taxon>
    </lineage>
</organism>
<dbReference type="RefSeq" id="WP_090678116.1">
    <property type="nucleotide sequence ID" value="NZ_FORU01000003.1"/>
</dbReference>
<comment type="similarity">
    <text evidence="1">Belongs to the SIP oxidoreductase family.</text>
</comment>
<dbReference type="InterPro" id="IPR039261">
    <property type="entry name" value="FNR_nucleotide-bd"/>
</dbReference>
<sequence>MEVLTKLFYLKRRDYITPHYIRMTLESDSVSEYKEVTLGVNNKIFIAPDGVNKVYLPEYDEISKETKPLSELLKPIKRTYTFKGVDVERKEMYVDFVAHGDEGPASSWAMNAPIGAELGVAMKLEKGKALVPDVETCFLIGDATAIPVLGAILEELKEDVRVYVIIEIQSVEDIQQLKTKAKLELKWLINPIPGVNSELSLEGIQFLDKYSDEKSFAYVAAEFESVKSLRNHLRNVKGWDKEQFYAYSYWKYGKTESVSEGERREERNRVV</sequence>
<dbReference type="PANTHER" id="PTHR30157:SF0">
    <property type="entry name" value="NADPH-DEPENDENT FERRIC-CHELATE REDUCTASE"/>
    <property type="match status" value="1"/>
</dbReference>
<feature type="domain" description="Siderophore-interacting FAD-binding" evidence="3">
    <location>
        <begin position="11"/>
        <end position="120"/>
    </location>
</feature>
<name>A0A1I3NA53_9FLAO</name>
<dbReference type="AlphaFoldDB" id="A0A1I3NA53"/>